<sequence>MADVKVLSVGGSILAPSEPDVLFIRNFLAVLQEYLEEQEERRLILVSGGGAPARVYQQAYRQILQPKIGSSDDQDMIGIAATRLNAQLLRGVLGDLCKDEVVTDPSADFPFTGRVLVAAGWKPGFSTDNDAVVLAKRFAADTVVNLSNIAKIYSADPKLDPSARPLDRISWADFRKMVGDEWTPGKNLPFDPVAAKLGEAIGLRVITAEGRNIENLKHILAGEPFEGSIIEP</sequence>
<reference evidence="12 13" key="1">
    <citation type="journal article" date="2010" name="Stand. Genomic Sci.">
        <title>Complete genome sequence of Spirochaeta smaragdinae type strain (SEBR 4228).</title>
        <authorList>
            <person name="Mavromatis K."/>
            <person name="Yasawong M."/>
            <person name="Chertkov O."/>
            <person name="Lapidus A."/>
            <person name="Lucas S."/>
            <person name="Nolan M."/>
            <person name="Del Rio T.G."/>
            <person name="Tice H."/>
            <person name="Cheng J.F."/>
            <person name="Pitluck S."/>
            <person name="Liolios K."/>
            <person name="Ivanova N."/>
            <person name="Tapia R."/>
            <person name="Han C."/>
            <person name="Bruce D."/>
            <person name="Goodwin L."/>
            <person name="Pati A."/>
            <person name="Chen A."/>
            <person name="Palaniappan K."/>
            <person name="Land M."/>
            <person name="Hauser L."/>
            <person name="Chang Y.J."/>
            <person name="Jeffries C.D."/>
            <person name="Detter J.C."/>
            <person name="Rohde M."/>
            <person name="Brambilla E."/>
            <person name="Spring S."/>
            <person name="Goker M."/>
            <person name="Sikorski J."/>
            <person name="Woyke T."/>
            <person name="Bristow J."/>
            <person name="Eisen J.A."/>
            <person name="Markowitz V."/>
            <person name="Hugenholtz P."/>
            <person name="Klenk H.P."/>
            <person name="Kyrpides N.C."/>
        </authorList>
    </citation>
    <scope>NUCLEOTIDE SEQUENCE [LARGE SCALE GENOMIC DNA]</scope>
    <source>
        <strain evidence="13">DSM 11293 / JCM 15392 / SEBR 4228</strain>
    </source>
</reference>
<keyword evidence="4" id="KW-0963">Cytoplasm</keyword>
<dbReference type="GO" id="GO:0033862">
    <property type="term" value="F:UMP kinase activity"/>
    <property type="evidence" value="ECO:0007669"/>
    <property type="project" value="UniProtKB-EC"/>
</dbReference>
<evidence type="ECO:0000313" key="13">
    <source>
        <dbReference type="Proteomes" id="UP000002318"/>
    </source>
</evidence>
<dbReference type="EC" id="2.7.4.22" evidence="3"/>
<evidence type="ECO:0000256" key="3">
    <source>
        <dbReference type="ARBA" id="ARBA00012899"/>
    </source>
</evidence>
<evidence type="ECO:0000256" key="10">
    <source>
        <dbReference type="ARBA" id="ARBA00032092"/>
    </source>
</evidence>
<feature type="domain" description="Aspartate/glutamate/uridylate kinase" evidence="11">
    <location>
        <begin position="4"/>
        <end position="200"/>
    </location>
</feature>
<comment type="pathway">
    <text evidence="1">Pyrimidine metabolism; CTP biosynthesis via de novo pathway; UDP from UMP (UMPK route): step 1/1.</text>
</comment>
<dbReference type="PANTHER" id="PTHR42833">
    <property type="entry name" value="URIDYLATE KINASE"/>
    <property type="match status" value="1"/>
</dbReference>
<evidence type="ECO:0000256" key="4">
    <source>
        <dbReference type="ARBA" id="ARBA00022490"/>
    </source>
</evidence>
<dbReference type="Gene3D" id="3.40.1160.10">
    <property type="entry name" value="Acetylglutamate kinase-like"/>
    <property type="match status" value="1"/>
</dbReference>
<name>E1R7Z3_SEDSS</name>
<keyword evidence="8" id="KW-0067">ATP-binding</keyword>
<dbReference type="RefSeq" id="WP_013256307.1">
    <property type="nucleotide sequence ID" value="NC_014364.1"/>
</dbReference>
<dbReference type="InterPro" id="IPR001048">
    <property type="entry name" value="Asp/Glu/Uridylate_kinase"/>
</dbReference>
<evidence type="ECO:0000256" key="7">
    <source>
        <dbReference type="ARBA" id="ARBA00022777"/>
    </source>
</evidence>
<keyword evidence="7 12" id="KW-0418">Kinase</keyword>
<evidence type="ECO:0000256" key="6">
    <source>
        <dbReference type="ARBA" id="ARBA00022741"/>
    </source>
</evidence>
<dbReference type="EMBL" id="CP002116">
    <property type="protein sequence ID" value="ADK82848.1"/>
    <property type="molecule type" value="Genomic_DNA"/>
</dbReference>
<dbReference type="eggNOG" id="COG0528">
    <property type="taxonomic scope" value="Bacteria"/>
</dbReference>
<evidence type="ECO:0000256" key="8">
    <source>
        <dbReference type="ARBA" id="ARBA00022840"/>
    </source>
</evidence>
<gene>
    <name evidence="12" type="ordered locus">Spirs_3762</name>
</gene>
<dbReference type="NCBIfam" id="TIGR02076">
    <property type="entry name" value="pyrH_arch"/>
    <property type="match status" value="1"/>
</dbReference>
<evidence type="ECO:0000256" key="5">
    <source>
        <dbReference type="ARBA" id="ARBA00022679"/>
    </source>
</evidence>
<keyword evidence="5" id="KW-0808">Transferase</keyword>
<dbReference type="InterPro" id="IPR036393">
    <property type="entry name" value="AceGlu_kinase-like_sf"/>
</dbReference>
<dbReference type="HOGENOM" id="CLU_079546_0_0_12"/>
<organism evidence="12 13">
    <name type="scientific">Sediminispirochaeta smaragdinae (strain DSM 11293 / JCM 15392 / SEBR 4228)</name>
    <name type="common">Spirochaeta smaragdinae</name>
    <dbReference type="NCBI Taxonomy" id="573413"/>
    <lineage>
        <taxon>Bacteria</taxon>
        <taxon>Pseudomonadati</taxon>
        <taxon>Spirochaetota</taxon>
        <taxon>Spirochaetia</taxon>
        <taxon>Spirochaetales</taxon>
        <taxon>Spirochaetaceae</taxon>
        <taxon>Sediminispirochaeta</taxon>
    </lineage>
</organism>
<dbReference type="InterPro" id="IPR011818">
    <property type="entry name" value="Uridylate_kinase_arch/spir"/>
</dbReference>
<evidence type="ECO:0000256" key="9">
    <source>
        <dbReference type="ARBA" id="ARBA00022975"/>
    </source>
</evidence>
<dbReference type="STRING" id="573413.Spirs_3762"/>
<accession>E1R7Z3</accession>
<evidence type="ECO:0000313" key="12">
    <source>
        <dbReference type="EMBL" id="ADK82848.1"/>
    </source>
</evidence>
<dbReference type="OrthoDB" id="350745at2"/>
<evidence type="ECO:0000256" key="1">
    <source>
        <dbReference type="ARBA" id="ARBA00004791"/>
    </source>
</evidence>
<keyword evidence="9" id="KW-0665">Pyrimidine biosynthesis</keyword>
<dbReference type="GO" id="GO:0006225">
    <property type="term" value="P:UDP biosynthetic process"/>
    <property type="evidence" value="ECO:0007669"/>
    <property type="project" value="TreeGrafter"/>
</dbReference>
<proteinExistence type="inferred from homology"/>
<keyword evidence="6" id="KW-0547">Nucleotide-binding</keyword>
<evidence type="ECO:0000259" key="11">
    <source>
        <dbReference type="Pfam" id="PF00696"/>
    </source>
</evidence>
<dbReference type="KEGG" id="ssm:Spirs_3762"/>
<dbReference type="GO" id="GO:0005524">
    <property type="term" value="F:ATP binding"/>
    <property type="evidence" value="ECO:0007669"/>
    <property type="project" value="UniProtKB-KW"/>
</dbReference>
<dbReference type="SUPFAM" id="SSF53633">
    <property type="entry name" value="Carbamate kinase-like"/>
    <property type="match status" value="1"/>
</dbReference>
<dbReference type="Proteomes" id="UP000002318">
    <property type="component" value="Chromosome"/>
</dbReference>
<comment type="similarity">
    <text evidence="2">Belongs to the UMP kinase family.</text>
</comment>
<dbReference type="AlphaFoldDB" id="E1R7Z3"/>
<evidence type="ECO:0000256" key="2">
    <source>
        <dbReference type="ARBA" id="ARBA00007614"/>
    </source>
</evidence>
<protein>
    <recommendedName>
        <fullName evidence="3">UMP kinase</fullName>
        <ecNumber evidence="3">2.7.4.22</ecNumber>
    </recommendedName>
    <alternativeName>
        <fullName evidence="10">Uridine monophosphate kinase</fullName>
    </alternativeName>
</protein>
<dbReference type="PANTHER" id="PTHR42833:SF4">
    <property type="entry name" value="URIDYLATE KINASE PUMPKIN, CHLOROPLASTIC"/>
    <property type="match status" value="1"/>
</dbReference>
<keyword evidence="13" id="KW-1185">Reference proteome</keyword>
<dbReference type="Pfam" id="PF00696">
    <property type="entry name" value="AA_kinase"/>
    <property type="match status" value="1"/>
</dbReference>